<dbReference type="EMBL" id="CP072748">
    <property type="protein sequence ID" value="QTX11920.1"/>
    <property type="molecule type" value="Genomic_DNA"/>
</dbReference>
<reference evidence="10 12" key="1">
    <citation type="submission" date="2021-03" db="EMBL/GenBank/DDBJ databases">
        <title>Draft genome and methylome analysis of Thiotrix fructosivoruns ATCC 49748.</title>
        <authorList>
            <person name="Fomenkov A."/>
            <person name="Grabovich M.Y."/>
            <person name="Roberts R.J."/>
        </authorList>
    </citation>
    <scope>NUCLEOTIDE SEQUENCE [LARGE SCALE GENOMIC DNA]</scope>
    <source>
        <strain evidence="10 12">ATCC 49748</strain>
    </source>
</reference>
<dbReference type="GO" id="GO:0006355">
    <property type="term" value="P:regulation of DNA-templated transcription"/>
    <property type="evidence" value="ECO:0007669"/>
    <property type="project" value="InterPro"/>
</dbReference>
<accession>A0A8B0SN09</accession>
<dbReference type="PANTHER" id="PTHR48111:SF4">
    <property type="entry name" value="DNA-BINDING DUAL TRANSCRIPTIONAL REGULATOR OMPR"/>
    <property type="match status" value="1"/>
</dbReference>
<evidence type="ECO:0000256" key="6">
    <source>
        <dbReference type="PROSITE-ProRule" id="PRU00169"/>
    </source>
</evidence>
<evidence type="ECO:0000256" key="3">
    <source>
        <dbReference type="ARBA" id="ARBA00023015"/>
    </source>
</evidence>
<evidence type="ECO:0000256" key="7">
    <source>
        <dbReference type="PROSITE-ProRule" id="PRU01091"/>
    </source>
</evidence>
<dbReference type="Gene3D" id="1.10.10.10">
    <property type="entry name" value="Winged helix-like DNA-binding domain superfamily/Winged helix DNA-binding domain"/>
    <property type="match status" value="1"/>
</dbReference>
<dbReference type="CDD" id="cd00383">
    <property type="entry name" value="trans_reg_C"/>
    <property type="match status" value="1"/>
</dbReference>
<dbReference type="SMART" id="SM00862">
    <property type="entry name" value="Trans_reg_C"/>
    <property type="match status" value="1"/>
</dbReference>
<gene>
    <name evidence="11" type="ORF">J1836_006170</name>
    <name evidence="10" type="ORF">J1836_06655</name>
</gene>
<organism evidence="11">
    <name type="scientific">Thiothrix fructosivorans</name>
    <dbReference type="NCBI Taxonomy" id="111770"/>
    <lineage>
        <taxon>Bacteria</taxon>
        <taxon>Pseudomonadati</taxon>
        <taxon>Pseudomonadota</taxon>
        <taxon>Gammaproteobacteria</taxon>
        <taxon>Thiotrichales</taxon>
        <taxon>Thiotrichaceae</taxon>
        <taxon>Thiothrix</taxon>
    </lineage>
</organism>
<evidence type="ECO:0000256" key="5">
    <source>
        <dbReference type="ARBA" id="ARBA00023163"/>
    </source>
</evidence>
<evidence type="ECO:0000313" key="10">
    <source>
        <dbReference type="EMBL" id="MBO0612609.1"/>
    </source>
</evidence>
<keyword evidence="3" id="KW-0805">Transcription regulation</keyword>
<dbReference type="SMART" id="SM00448">
    <property type="entry name" value="REC"/>
    <property type="match status" value="1"/>
</dbReference>
<sequence length="228" mass="26422">MTDFANKCILLVEDEPKLAQVVGEYLEQMGLRSHWLDHGTKVIPWVRAYSPDLIILDLMLPGRDGIDIFHELRTFTNTPVIMATARVDEIDRLLGLELGADDYVCKPYSPRELVARVKNLLRRMDRPLLEQAASSGIEMNTERMEAHLNGHKLDLTPVEFRLLEHLYANPARVYSRAQLLDRLYDDRREVTDRAVDSHIKNLRRKLQSIMPECEFIKSIYGVGYKLEF</sequence>
<dbReference type="PROSITE" id="PS51755">
    <property type="entry name" value="OMPR_PHOB"/>
    <property type="match status" value="1"/>
</dbReference>
<feature type="DNA-binding region" description="OmpR/PhoB-type" evidence="7">
    <location>
        <begin position="126"/>
        <end position="228"/>
    </location>
</feature>
<dbReference type="GO" id="GO:0032993">
    <property type="term" value="C:protein-DNA complex"/>
    <property type="evidence" value="ECO:0007669"/>
    <property type="project" value="TreeGrafter"/>
</dbReference>
<keyword evidence="1 6" id="KW-0597">Phosphoprotein</keyword>
<dbReference type="Proteomes" id="UP000664466">
    <property type="component" value="Unassembled WGS sequence"/>
</dbReference>
<protein>
    <submittedName>
        <fullName evidence="11">Response regulator</fullName>
    </submittedName>
</protein>
<evidence type="ECO:0000313" key="11">
    <source>
        <dbReference type="EMBL" id="QTX11920.1"/>
    </source>
</evidence>
<dbReference type="InterPro" id="IPR011006">
    <property type="entry name" value="CheY-like_superfamily"/>
</dbReference>
<keyword evidence="12" id="KW-1185">Reference proteome</keyword>
<dbReference type="PROSITE" id="PS50110">
    <property type="entry name" value="RESPONSE_REGULATORY"/>
    <property type="match status" value="1"/>
</dbReference>
<dbReference type="InterPro" id="IPR016032">
    <property type="entry name" value="Sig_transdc_resp-reg_C-effctor"/>
</dbReference>
<evidence type="ECO:0000256" key="1">
    <source>
        <dbReference type="ARBA" id="ARBA00022553"/>
    </source>
</evidence>
<dbReference type="InterPro" id="IPR001789">
    <property type="entry name" value="Sig_transdc_resp-reg_receiver"/>
</dbReference>
<dbReference type="Gene3D" id="3.40.50.2300">
    <property type="match status" value="1"/>
</dbReference>
<keyword evidence="4 7" id="KW-0238">DNA-binding</keyword>
<proteinExistence type="predicted"/>
<dbReference type="PANTHER" id="PTHR48111">
    <property type="entry name" value="REGULATOR OF RPOS"/>
    <property type="match status" value="1"/>
</dbReference>
<feature type="modified residue" description="4-aspartylphosphate" evidence="6">
    <location>
        <position position="57"/>
    </location>
</feature>
<dbReference type="GO" id="GO:0005829">
    <property type="term" value="C:cytosol"/>
    <property type="evidence" value="ECO:0007669"/>
    <property type="project" value="TreeGrafter"/>
</dbReference>
<evidence type="ECO:0000259" key="9">
    <source>
        <dbReference type="PROSITE" id="PS51755"/>
    </source>
</evidence>
<dbReference type="EMBL" id="JAFMPM010000006">
    <property type="protein sequence ID" value="MBO0612609.1"/>
    <property type="molecule type" value="Genomic_DNA"/>
</dbReference>
<dbReference type="GO" id="GO:0000156">
    <property type="term" value="F:phosphorelay response regulator activity"/>
    <property type="evidence" value="ECO:0007669"/>
    <property type="project" value="TreeGrafter"/>
</dbReference>
<dbReference type="AlphaFoldDB" id="A0A8B0SN09"/>
<dbReference type="InterPro" id="IPR001867">
    <property type="entry name" value="OmpR/PhoB-type_DNA-bd"/>
</dbReference>
<evidence type="ECO:0000256" key="4">
    <source>
        <dbReference type="ARBA" id="ARBA00023125"/>
    </source>
</evidence>
<dbReference type="InterPro" id="IPR036388">
    <property type="entry name" value="WH-like_DNA-bd_sf"/>
</dbReference>
<feature type="domain" description="OmpR/PhoB-type" evidence="9">
    <location>
        <begin position="126"/>
        <end position="228"/>
    </location>
</feature>
<dbReference type="InterPro" id="IPR039420">
    <property type="entry name" value="WalR-like"/>
</dbReference>
<dbReference type="GO" id="GO:0000976">
    <property type="term" value="F:transcription cis-regulatory region binding"/>
    <property type="evidence" value="ECO:0007669"/>
    <property type="project" value="TreeGrafter"/>
</dbReference>
<name>A0A8B0SN09_9GAMM</name>
<dbReference type="Gene3D" id="6.10.250.690">
    <property type="match status" value="1"/>
</dbReference>
<reference evidence="11" key="2">
    <citation type="submission" date="2021-04" db="EMBL/GenBank/DDBJ databases">
        <title>Complete Genome and methylome analysis of Thiothrix fructosivorans ATCC 49748.</title>
        <authorList>
            <person name="Fomenkov A."/>
            <person name="Sun L."/>
            <person name="Vincze T."/>
            <person name="Grabovich M.Y."/>
            <person name="Roberts R.J."/>
        </authorList>
    </citation>
    <scope>NUCLEOTIDE SEQUENCE</scope>
    <source>
        <strain evidence="11">ATCC 49748</strain>
    </source>
</reference>
<dbReference type="SUPFAM" id="SSF46894">
    <property type="entry name" value="C-terminal effector domain of the bipartite response regulators"/>
    <property type="match status" value="1"/>
</dbReference>
<feature type="domain" description="Response regulatory" evidence="8">
    <location>
        <begin position="8"/>
        <end position="121"/>
    </location>
</feature>
<dbReference type="Pfam" id="PF00072">
    <property type="entry name" value="Response_reg"/>
    <property type="match status" value="1"/>
</dbReference>
<keyword evidence="5" id="KW-0804">Transcription</keyword>
<evidence type="ECO:0000256" key="2">
    <source>
        <dbReference type="ARBA" id="ARBA00023012"/>
    </source>
</evidence>
<dbReference type="SUPFAM" id="SSF52172">
    <property type="entry name" value="CheY-like"/>
    <property type="match status" value="1"/>
</dbReference>
<keyword evidence="2" id="KW-0902">Two-component regulatory system</keyword>
<dbReference type="RefSeq" id="WP_207250304.1">
    <property type="nucleotide sequence ID" value="NZ_JAFMPM010000006.1"/>
</dbReference>
<evidence type="ECO:0000259" key="8">
    <source>
        <dbReference type="PROSITE" id="PS50110"/>
    </source>
</evidence>
<evidence type="ECO:0000313" key="12">
    <source>
        <dbReference type="Proteomes" id="UP000664466"/>
    </source>
</evidence>
<dbReference type="Pfam" id="PF00486">
    <property type="entry name" value="Trans_reg_C"/>
    <property type="match status" value="1"/>
</dbReference>